<dbReference type="AlphaFoldDB" id="A0A382P2E2"/>
<name>A0A382P2E2_9ZZZZ</name>
<dbReference type="InterPro" id="IPR036844">
    <property type="entry name" value="Hint_dom_sf"/>
</dbReference>
<sequence>MAIKTVTGRKFIIVARPGISNNLSFFPQKVANISGHGNNSGKEFSLNVKINAGMQKANINGHTFNADGTLLAPPPGPPPPPPPVEDPPVYQNPNTTTSTTQQQDTGGACFVGGTRIQVPNGIEYIENIEVGDVVKSF</sequence>
<feature type="compositionally biased region" description="Low complexity" evidence="1">
    <location>
        <begin position="95"/>
        <end position="105"/>
    </location>
</feature>
<evidence type="ECO:0008006" key="3">
    <source>
        <dbReference type="Google" id="ProtNLM"/>
    </source>
</evidence>
<dbReference type="EMBL" id="UINC01103602">
    <property type="protein sequence ID" value="SVC66112.1"/>
    <property type="molecule type" value="Genomic_DNA"/>
</dbReference>
<feature type="non-terminal residue" evidence="2">
    <location>
        <position position="137"/>
    </location>
</feature>
<gene>
    <name evidence="2" type="ORF">METZ01_LOCUS318966</name>
</gene>
<evidence type="ECO:0000313" key="2">
    <source>
        <dbReference type="EMBL" id="SVC66112.1"/>
    </source>
</evidence>
<protein>
    <recommendedName>
        <fullName evidence="3">Hedgehog/Intein (Hint) domain-containing protein</fullName>
    </recommendedName>
</protein>
<dbReference type="SUPFAM" id="SSF51294">
    <property type="entry name" value="Hedgehog/intein (Hint) domain"/>
    <property type="match status" value="1"/>
</dbReference>
<reference evidence="2" key="1">
    <citation type="submission" date="2018-05" db="EMBL/GenBank/DDBJ databases">
        <authorList>
            <person name="Lanie J.A."/>
            <person name="Ng W.-L."/>
            <person name="Kazmierczak K.M."/>
            <person name="Andrzejewski T.M."/>
            <person name="Davidsen T.M."/>
            <person name="Wayne K.J."/>
            <person name="Tettelin H."/>
            <person name="Glass J.I."/>
            <person name="Rusch D."/>
            <person name="Podicherti R."/>
            <person name="Tsui H.-C.T."/>
            <person name="Winkler M.E."/>
        </authorList>
    </citation>
    <scope>NUCLEOTIDE SEQUENCE</scope>
</reference>
<evidence type="ECO:0000256" key="1">
    <source>
        <dbReference type="SAM" id="MobiDB-lite"/>
    </source>
</evidence>
<feature type="compositionally biased region" description="Pro residues" evidence="1">
    <location>
        <begin position="72"/>
        <end position="86"/>
    </location>
</feature>
<proteinExistence type="predicted"/>
<organism evidence="2">
    <name type="scientific">marine metagenome</name>
    <dbReference type="NCBI Taxonomy" id="408172"/>
    <lineage>
        <taxon>unclassified sequences</taxon>
        <taxon>metagenomes</taxon>
        <taxon>ecological metagenomes</taxon>
    </lineage>
</organism>
<accession>A0A382P2E2</accession>
<feature type="region of interest" description="Disordered" evidence="1">
    <location>
        <begin position="60"/>
        <end position="107"/>
    </location>
</feature>